<dbReference type="KEGG" id="cput:CONPUDRAFT_165118"/>
<feature type="compositionally biased region" description="Polar residues" evidence="1">
    <location>
        <begin position="203"/>
        <end position="229"/>
    </location>
</feature>
<feature type="region of interest" description="Disordered" evidence="1">
    <location>
        <begin position="318"/>
        <end position="382"/>
    </location>
</feature>
<dbReference type="Gene3D" id="6.10.140.1020">
    <property type="match status" value="1"/>
</dbReference>
<dbReference type="RefSeq" id="XP_007768168.1">
    <property type="nucleotide sequence ID" value="XM_007769978.1"/>
</dbReference>
<gene>
    <name evidence="2" type="ORF">CONPUDRAFT_165118</name>
</gene>
<comment type="caution">
    <text evidence="2">The sequence shown here is derived from an EMBL/GenBank/DDBJ whole genome shotgun (WGS) entry which is preliminary data.</text>
</comment>
<proteinExistence type="predicted"/>
<feature type="compositionally biased region" description="Basic and acidic residues" evidence="1">
    <location>
        <begin position="158"/>
        <end position="171"/>
    </location>
</feature>
<sequence length="406" mass="45045">MAKLRQQSPGLPSDPMSLDPSVSEDAAYSSSKDEIMPEDTTQEGIALDVYEHQEEKDQLALAPSSSLPPSSSPAPIFSSSPLKSSQSSVANDECVDSEKMHDAEDGMSAELMSASTASGKEQQIRASSVEAHSPRPHRLAEEEMSVVASEAHSAQKRKREESNERTKKEGLYQKLSTPFRTPQRVVAPEAVSVDISQRIYPKATSQENQSRNKAGASTPTSTRIKSTALETPLKQKHRTAKAASQFKSPLAQATSSSPQPSHVRLTPSIQMLERKVQLLRRAVKLEQDSEATLLKELTTKWAEAGREVAWEVWALVKDSRQERGNQATPMKWDWDEDKPKSQNWGWSSEDNESHAEHAEHAEPSTPKVQEESEEDRGRDSLGIMLREFGIDPDTLGWDDQEETFVD</sequence>
<evidence type="ECO:0000313" key="3">
    <source>
        <dbReference type="Proteomes" id="UP000053558"/>
    </source>
</evidence>
<feature type="compositionally biased region" description="Low complexity" evidence="1">
    <location>
        <begin position="59"/>
        <end position="88"/>
    </location>
</feature>
<feature type="region of interest" description="Disordered" evidence="1">
    <location>
        <begin position="1"/>
        <end position="176"/>
    </location>
</feature>
<dbReference type="OrthoDB" id="27934at2759"/>
<dbReference type="Proteomes" id="UP000053558">
    <property type="component" value="Unassembled WGS sequence"/>
</dbReference>
<reference evidence="3" key="1">
    <citation type="journal article" date="2012" name="Science">
        <title>The Paleozoic origin of enzymatic lignin decomposition reconstructed from 31 fungal genomes.</title>
        <authorList>
            <person name="Floudas D."/>
            <person name="Binder M."/>
            <person name="Riley R."/>
            <person name="Barry K."/>
            <person name="Blanchette R.A."/>
            <person name="Henrissat B."/>
            <person name="Martinez A.T."/>
            <person name="Otillar R."/>
            <person name="Spatafora J.W."/>
            <person name="Yadav J.S."/>
            <person name="Aerts A."/>
            <person name="Benoit I."/>
            <person name="Boyd A."/>
            <person name="Carlson A."/>
            <person name="Copeland A."/>
            <person name="Coutinho P.M."/>
            <person name="de Vries R.P."/>
            <person name="Ferreira P."/>
            <person name="Findley K."/>
            <person name="Foster B."/>
            <person name="Gaskell J."/>
            <person name="Glotzer D."/>
            <person name="Gorecki P."/>
            <person name="Heitman J."/>
            <person name="Hesse C."/>
            <person name="Hori C."/>
            <person name="Igarashi K."/>
            <person name="Jurgens J.A."/>
            <person name="Kallen N."/>
            <person name="Kersten P."/>
            <person name="Kohler A."/>
            <person name="Kuees U."/>
            <person name="Kumar T.K.A."/>
            <person name="Kuo A."/>
            <person name="LaButti K."/>
            <person name="Larrondo L.F."/>
            <person name="Lindquist E."/>
            <person name="Ling A."/>
            <person name="Lombard V."/>
            <person name="Lucas S."/>
            <person name="Lundell T."/>
            <person name="Martin R."/>
            <person name="McLaughlin D.J."/>
            <person name="Morgenstern I."/>
            <person name="Morin E."/>
            <person name="Murat C."/>
            <person name="Nagy L.G."/>
            <person name="Nolan M."/>
            <person name="Ohm R.A."/>
            <person name="Patyshakuliyeva A."/>
            <person name="Rokas A."/>
            <person name="Ruiz-Duenas F.J."/>
            <person name="Sabat G."/>
            <person name="Salamov A."/>
            <person name="Samejima M."/>
            <person name="Schmutz J."/>
            <person name="Slot J.C."/>
            <person name="St John F."/>
            <person name="Stenlid J."/>
            <person name="Sun H."/>
            <person name="Sun S."/>
            <person name="Syed K."/>
            <person name="Tsang A."/>
            <person name="Wiebenga A."/>
            <person name="Young D."/>
            <person name="Pisabarro A."/>
            <person name="Eastwood D.C."/>
            <person name="Martin F."/>
            <person name="Cullen D."/>
            <person name="Grigoriev I.V."/>
            <person name="Hibbett D.S."/>
        </authorList>
    </citation>
    <scope>NUCLEOTIDE SEQUENCE [LARGE SCALE GENOMIC DNA]</scope>
    <source>
        <strain evidence="3">RWD-64-598 SS2</strain>
    </source>
</reference>
<feature type="region of interest" description="Disordered" evidence="1">
    <location>
        <begin position="195"/>
        <end position="268"/>
    </location>
</feature>
<accession>A0A5M3MUY6</accession>
<evidence type="ECO:0000313" key="2">
    <source>
        <dbReference type="EMBL" id="EIW82535.1"/>
    </source>
</evidence>
<name>A0A5M3MUY6_CONPW</name>
<protein>
    <submittedName>
        <fullName evidence="2">Uncharacterized protein</fullName>
    </submittedName>
</protein>
<feature type="compositionally biased region" description="Basic and acidic residues" evidence="1">
    <location>
        <begin position="351"/>
        <end position="362"/>
    </location>
</feature>
<organism evidence="2 3">
    <name type="scientific">Coniophora puteana (strain RWD-64-598)</name>
    <name type="common">Brown rot fungus</name>
    <dbReference type="NCBI Taxonomy" id="741705"/>
    <lineage>
        <taxon>Eukaryota</taxon>
        <taxon>Fungi</taxon>
        <taxon>Dikarya</taxon>
        <taxon>Basidiomycota</taxon>
        <taxon>Agaricomycotina</taxon>
        <taxon>Agaricomycetes</taxon>
        <taxon>Agaricomycetidae</taxon>
        <taxon>Boletales</taxon>
        <taxon>Coniophorineae</taxon>
        <taxon>Coniophoraceae</taxon>
        <taxon>Coniophora</taxon>
    </lineage>
</organism>
<feature type="compositionally biased region" description="Polar residues" evidence="1">
    <location>
        <begin position="245"/>
        <end position="260"/>
    </location>
</feature>
<dbReference type="GeneID" id="19205254"/>
<dbReference type="EMBL" id="JH711577">
    <property type="protein sequence ID" value="EIW82535.1"/>
    <property type="molecule type" value="Genomic_DNA"/>
</dbReference>
<feature type="compositionally biased region" description="Polar residues" evidence="1">
    <location>
        <begin position="113"/>
        <end position="126"/>
    </location>
</feature>
<feature type="compositionally biased region" description="Basic and acidic residues" evidence="1">
    <location>
        <begin position="49"/>
        <end position="58"/>
    </location>
</feature>
<dbReference type="AlphaFoldDB" id="A0A5M3MUY6"/>
<keyword evidence="3" id="KW-1185">Reference proteome</keyword>
<feature type="compositionally biased region" description="Polar residues" evidence="1">
    <location>
        <begin position="1"/>
        <end position="10"/>
    </location>
</feature>
<evidence type="ECO:0000256" key="1">
    <source>
        <dbReference type="SAM" id="MobiDB-lite"/>
    </source>
</evidence>